<name>C1E1R0_MICCC</name>
<dbReference type="GeneID" id="8241717"/>
<sequence>MLRTMLSICLPVLKFSARALGLTKTEMDPNARTIEDPVRARPDFTPILTLLHLRSTRSPRPLSCTLCPLLRNAC</sequence>
<dbReference type="KEGG" id="mis:MICPUN_107915"/>
<dbReference type="EMBL" id="CP001324">
    <property type="protein sequence ID" value="ACO62212.1"/>
    <property type="molecule type" value="Genomic_DNA"/>
</dbReference>
<proteinExistence type="predicted"/>
<gene>
    <name evidence="2" type="ORF">MICPUN_107915</name>
</gene>
<dbReference type="Proteomes" id="UP000002009">
    <property type="component" value="Chromosome 3"/>
</dbReference>
<keyword evidence="1" id="KW-0732">Signal</keyword>
<organism evidence="2 3">
    <name type="scientific">Micromonas commoda (strain RCC299 / NOUM17 / CCMP2709)</name>
    <name type="common">Picoplanktonic green alga</name>
    <dbReference type="NCBI Taxonomy" id="296587"/>
    <lineage>
        <taxon>Eukaryota</taxon>
        <taxon>Viridiplantae</taxon>
        <taxon>Chlorophyta</taxon>
        <taxon>Mamiellophyceae</taxon>
        <taxon>Mamiellales</taxon>
        <taxon>Mamiellaceae</taxon>
        <taxon>Micromonas</taxon>
    </lineage>
</organism>
<reference evidence="2 3" key="1">
    <citation type="journal article" date="2009" name="Science">
        <title>Green evolution and dynamic adaptations revealed by genomes of the marine picoeukaryotes Micromonas.</title>
        <authorList>
            <person name="Worden A.Z."/>
            <person name="Lee J.H."/>
            <person name="Mock T."/>
            <person name="Rouze P."/>
            <person name="Simmons M.P."/>
            <person name="Aerts A.L."/>
            <person name="Allen A.E."/>
            <person name="Cuvelier M.L."/>
            <person name="Derelle E."/>
            <person name="Everett M.V."/>
            <person name="Foulon E."/>
            <person name="Grimwood J."/>
            <person name="Gundlach H."/>
            <person name="Henrissat B."/>
            <person name="Napoli C."/>
            <person name="McDonald S.M."/>
            <person name="Parker M.S."/>
            <person name="Rombauts S."/>
            <person name="Salamov A."/>
            <person name="Von Dassow P."/>
            <person name="Badger J.H."/>
            <person name="Coutinho P.M."/>
            <person name="Demir E."/>
            <person name="Dubchak I."/>
            <person name="Gentemann C."/>
            <person name="Eikrem W."/>
            <person name="Gready J.E."/>
            <person name="John U."/>
            <person name="Lanier W."/>
            <person name="Lindquist E.A."/>
            <person name="Lucas S."/>
            <person name="Mayer K.F."/>
            <person name="Moreau H."/>
            <person name="Not F."/>
            <person name="Otillar R."/>
            <person name="Panaud O."/>
            <person name="Pangilinan J."/>
            <person name="Paulsen I."/>
            <person name="Piegu B."/>
            <person name="Poliakov A."/>
            <person name="Robbens S."/>
            <person name="Schmutz J."/>
            <person name="Toulza E."/>
            <person name="Wyss T."/>
            <person name="Zelensky A."/>
            <person name="Zhou K."/>
            <person name="Armbrust E.V."/>
            <person name="Bhattacharya D."/>
            <person name="Goodenough U.W."/>
            <person name="Van de Peer Y."/>
            <person name="Grigoriev I.V."/>
        </authorList>
    </citation>
    <scope>NUCLEOTIDE SEQUENCE [LARGE SCALE GENOMIC DNA]</scope>
    <source>
        <strain evidence="3">RCC299 / NOUM17</strain>
    </source>
</reference>
<evidence type="ECO:0000256" key="1">
    <source>
        <dbReference type="SAM" id="SignalP"/>
    </source>
</evidence>
<evidence type="ECO:0008006" key="4">
    <source>
        <dbReference type="Google" id="ProtNLM"/>
    </source>
</evidence>
<dbReference type="InParanoid" id="C1E1R0"/>
<dbReference type="RefSeq" id="XP_002500954.1">
    <property type="nucleotide sequence ID" value="XM_002500908.1"/>
</dbReference>
<evidence type="ECO:0000313" key="2">
    <source>
        <dbReference type="EMBL" id="ACO62212.1"/>
    </source>
</evidence>
<evidence type="ECO:0000313" key="3">
    <source>
        <dbReference type="Proteomes" id="UP000002009"/>
    </source>
</evidence>
<keyword evidence="3" id="KW-1185">Reference proteome</keyword>
<feature type="signal peptide" evidence="1">
    <location>
        <begin position="1"/>
        <end position="19"/>
    </location>
</feature>
<dbReference type="AlphaFoldDB" id="C1E1R0"/>
<accession>C1E1R0</accession>
<protein>
    <recommendedName>
        <fullName evidence="4">Secreted protein</fullName>
    </recommendedName>
</protein>
<feature type="chain" id="PRO_5002908885" description="Secreted protein" evidence="1">
    <location>
        <begin position="20"/>
        <end position="74"/>
    </location>
</feature>